<dbReference type="PROSITE" id="PS00022">
    <property type="entry name" value="EGF_1"/>
    <property type="match status" value="2"/>
</dbReference>
<evidence type="ECO:0000256" key="3">
    <source>
        <dbReference type="SAM" id="Phobius"/>
    </source>
</evidence>
<evidence type="ECO:0000256" key="1">
    <source>
        <dbReference type="PROSITE-ProRule" id="PRU00076"/>
    </source>
</evidence>
<evidence type="ECO:0000313" key="5">
    <source>
        <dbReference type="EMBL" id="KAF7634651.1"/>
    </source>
</evidence>
<keyword evidence="6" id="KW-1185">Reference proteome</keyword>
<dbReference type="Gene3D" id="2.10.25.10">
    <property type="entry name" value="Laminin"/>
    <property type="match status" value="1"/>
</dbReference>
<sequence>MNCKIIIKISLKLCLSSCRRLPSCQNNGFRSLLDPKQCFCLEPFFGERCERICDRGRRLRGMDGRDYCNCLPFYHGIECREPICLNGGRSLFDARGCECLPPFIGFHCEFDGNRTQRFEFEANVGNVGEMFSTRDISGTVFSIVMIIVLVLSMYMLMKHRMVQTRHMNRRTDLLGAEESVMATGLGRYSLPPLMRRLTPFFTSGDNPPPYALNQRESAQRSRNLPPLPSYEDATKLPAIRTELRDENTHLGVQEHQELCSSELTNESRIQINHQSQTEENNVEPINEGNIECELSELLDVNKKTTEEPIK</sequence>
<keyword evidence="3" id="KW-0472">Membrane</keyword>
<feature type="transmembrane region" description="Helical" evidence="3">
    <location>
        <begin position="136"/>
        <end position="157"/>
    </location>
</feature>
<dbReference type="EMBL" id="JABEBT010000053">
    <property type="protein sequence ID" value="KAF7634651.1"/>
    <property type="molecule type" value="Genomic_DNA"/>
</dbReference>
<reference evidence="5" key="1">
    <citation type="journal article" date="2020" name="Ecol. Evol.">
        <title>Genome structure and content of the rice root-knot nematode (Meloidogyne graminicola).</title>
        <authorList>
            <person name="Phan N.T."/>
            <person name="Danchin E.G.J."/>
            <person name="Klopp C."/>
            <person name="Perfus-Barbeoch L."/>
            <person name="Kozlowski D.K."/>
            <person name="Koutsovoulos G.D."/>
            <person name="Lopez-Roques C."/>
            <person name="Bouchez O."/>
            <person name="Zahm M."/>
            <person name="Besnard G."/>
            <person name="Bellafiore S."/>
        </authorList>
    </citation>
    <scope>NUCLEOTIDE SEQUENCE</scope>
    <source>
        <strain evidence="5">VN-18</strain>
    </source>
</reference>
<feature type="region of interest" description="Disordered" evidence="2">
    <location>
        <begin position="204"/>
        <end position="236"/>
    </location>
</feature>
<dbReference type="Proteomes" id="UP000605970">
    <property type="component" value="Unassembled WGS sequence"/>
</dbReference>
<proteinExistence type="predicted"/>
<keyword evidence="3" id="KW-0812">Transmembrane</keyword>
<accession>A0A8S9ZMX2</accession>
<dbReference type="PROSITE" id="PS01186">
    <property type="entry name" value="EGF_2"/>
    <property type="match status" value="1"/>
</dbReference>
<dbReference type="InterPro" id="IPR000742">
    <property type="entry name" value="EGF"/>
</dbReference>
<feature type="disulfide bond" evidence="1">
    <location>
        <begin position="99"/>
        <end position="108"/>
    </location>
</feature>
<comment type="caution">
    <text evidence="1">Lacks conserved residue(s) required for the propagation of feature annotation.</text>
</comment>
<comment type="caution">
    <text evidence="5">The sequence shown here is derived from an EMBL/GenBank/DDBJ whole genome shotgun (WGS) entry which is preliminary data.</text>
</comment>
<keyword evidence="3" id="KW-1133">Transmembrane helix</keyword>
<evidence type="ECO:0000256" key="2">
    <source>
        <dbReference type="SAM" id="MobiDB-lite"/>
    </source>
</evidence>
<dbReference type="AlphaFoldDB" id="A0A8S9ZMX2"/>
<protein>
    <recommendedName>
        <fullName evidence="4">EGF-like domain-containing protein</fullName>
    </recommendedName>
</protein>
<feature type="domain" description="EGF-like" evidence="4">
    <location>
        <begin position="75"/>
        <end position="109"/>
    </location>
</feature>
<organism evidence="5 6">
    <name type="scientific">Meloidogyne graminicola</name>
    <dbReference type="NCBI Taxonomy" id="189291"/>
    <lineage>
        <taxon>Eukaryota</taxon>
        <taxon>Metazoa</taxon>
        <taxon>Ecdysozoa</taxon>
        <taxon>Nematoda</taxon>
        <taxon>Chromadorea</taxon>
        <taxon>Rhabditida</taxon>
        <taxon>Tylenchina</taxon>
        <taxon>Tylenchomorpha</taxon>
        <taxon>Tylenchoidea</taxon>
        <taxon>Meloidogynidae</taxon>
        <taxon>Meloidogyninae</taxon>
        <taxon>Meloidogyne</taxon>
    </lineage>
</organism>
<gene>
    <name evidence="5" type="ORF">Mgra_00005899</name>
</gene>
<evidence type="ECO:0000313" key="6">
    <source>
        <dbReference type="Proteomes" id="UP000605970"/>
    </source>
</evidence>
<evidence type="ECO:0000259" key="4">
    <source>
        <dbReference type="PROSITE" id="PS50026"/>
    </source>
</evidence>
<dbReference type="OrthoDB" id="10266706at2759"/>
<name>A0A8S9ZMX2_9BILA</name>
<dbReference type="PROSITE" id="PS50026">
    <property type="entry name" value="EGF_3"/>
    <property type="match status" value="1"/>
</dbReference>
<keyword evidence="1" id="KW-0245">EGF-like domain</keyword>
<keyword evidence="1" id="KW-1015">Disulfide bond</keyword>